<dbReference type="KEGG" id="vg:19525998"/>
<dbReference type="Proteomes" id="UP000026906">
    <property type="component" value="Segment"/>
</dbReference>
<dbReference type="EMBL" id="KJ489401">
    <property type="protein sequence ID" value="AHZ10871.1"/>
    <property type="molecule type" value="Genomic_DNA"/>
</dbReference>
<name>A0A024B3S1_9CAUD</name>
<keyword evidence="2" id="KW-1185">Reference proteome</keyword>
<dbReference type="RefSeq" id="YP_009036360.1">
    <property type="nucleotide sequence ID" value="NC_024211.1"/>
</dbReference>
<proteinExistence type="predicted"/>
<evidence type="ECO:0000313" key="1">
    <source>
        <dbReference type="EMBL" id="AHZ10871.1"/>
    </source>
</evidence>
<protein>
    <submittedName>
        <fullName evidence="1">Uncharacterized protein</fullName>
    </submittedName>
</protein>
<accession>A0A024B3S1</accession>
<reference evidence="2" key="1">
    <citation type="submission" date="2014-09" db="EMBL/GenBank/DDBJ databases">
        <authorList>
            <person name="Sauder A.B."/>
            <person name="McKenzie Q.R."/>
            <person name="Temple L.M."/>
            <person name="Alexis B.K."/>
            <person name="Al-Atrache Z."/>
            <person name="Lewis L.O."/>
            <person name="Loesser-Casey K.E."/>
            <person name="Mitchell K.J."/>
        </authorList>
    </citation>
    <scope>NUCLEOTIDE SEQUENCE [LARGE SCALE GENOMIC DNA]</scope>
</reference>
<sequence>MYSFEGHELTVIKRLALKHIMLYLQTGHTDYTINVDTVQQLSIKEQVWIQKATESIKDIKQLNCNFNSFDEAIGWMLIHIKMDFEQTLKQITLFTHELEPRVHVTAPIDEAITLIQTVIDIRLSLMNNKNKDNVKYNHPVYRGVATLLEEQRARDKRIELYKEVMS</sequence>
<evidence type="ECO:0000313" key="2">
    <source>
        <dbReference type="Proteomes" id="UP000026906"/>
    </source>
</evidence>
<dbReference type="GeneID" id="19525998"/>
<organism evidence="1 2">
    <name type="scientific">Bacillus phage Megatron</name>
    <dbReference type="NCBI Taxonomy" id="1486661"/>
    <lineage>
        <taxon>Viruses</taxon>
        <taxon>Duplodnaviria</taxon>
        <taxon>Heunggongvirae</taxon>
        <taxon>Uroviricota</taxon>
        <taxon>Caudoviricetes</taxon>
        <taxon>Herelleviridae</taxon>
        <taxon>Bastillevirinae</taxon>
        <taxon>Wphvirus</taxon>
        <taxon>Wphvirus megatron</taxon>
    </lineage>
</organism>